<evidence type="ECO:0000259" key="1">
    <source>
        <dbReference type="Pfam" id="PF13799"/>
    </source>
</evidence>
<dbReference type="Pfam" id="PF13799">
    <property type="entry name" value="DUF4183"/>
    <property type="match status" value="1"/>
</dbReference>
<sequence length="147" mass="16256">MIIKKSKQRCTSHYHQGNCKCSSKKSSPCSCCDHDITIINNFNCYPPIPPTPPPPSQVLNVETSQYTALSDGVKTIYTNQDKEPQFSTSDILNPNDVSYINLFINGILQPPTIYNVQPGTLTLLVGPSEVPRNGVPIILQFIKIFSS</sequence>
<reference evidence="3" key="1">
    <citation type="submission" date="2016-11" db="EMBL/GenBank/DDBJ databases">
        <authorList>
            <person name="Varghese N."/>
            <person name="Submissions S."/>
        </authorList>
    </citation>
    <scope>NUCLEOTIDE SEQUENCE [LARGE SCALE GENOMIC DNA]</scope>
    <source>
        <strain evidence="3">CGMCC 1.6496</strain>
    </source>
</reference>
<accession>A0A1M5Q8B4</accession>
<organism evidence="2 3">
    <name type="scientific">Virgibacillus chiguensis</name>
    <dbReference type="NCBI Taxonomy" id="411959"/>
    <lineage>
        <taxon>Bacteria</taxon>
        <taxon>Bacillati</taxon>
        <taxon>Bacillota</taxon>
        <taxon>Bacilli</taxon>
        <taxon>Bacillales</taxon>
        <taxon>Bacillaceae</taxon>
        <taxon>Virgibacillus</taxon>
    </lineage>
</organism>
<dbReference type="Proteomes" id="UP000184079">
    <property type="component" value="Unassembled WGS sequence"/>
</dbReference>
<evidence type="ECO:0000313" key="3">
    <source>
        <dbReference type="Proteomes" id="UP000184079"/>
    </source>
</evidence>
<feature type="domain" description="DUF4183" evidence="1">
    <location>
        <begin position="67"/>
        <end position="141"/>
    </location>
</feature>
<dbReference type="EMBL" id="FQXD01000004">
    <property type="protein sequence ID" value="SHH10437.1"/>
    <property type="molecule type" value="Genomic_DNA"/>
</dbReference>
<proteinExistence type="predicted"/>
<dbReference type="AlphaFoldDB" id="A0A1M5Q8B4"/>
<keyword evidence="3" id="KW-1185">Reference proteome</keyword>
<protein>
    <recommendedName>
        <fullName evidence="1">DUF4183 domain-containing protein</fullName>
    </recommendedName>
</protein>
<evidence type="ECO:0000313" key="2">
    <source>
        <dbReference type="EMBL" id="SHH10437.1"/>
    </source>
</evidence>
<gene>
    <name evidence="2" type="ORF">SAMN05421807_10422</name>
</gene>
<name>A0A1M5Q8B4_9BACI</name>
<dbReference type="InterPro" id="IPR025237">
    <property type="entry name" value="DUF4183"/>
</dbReference>
<dbReference type="RefSeq" id="WP_073006265.1">
    <property type="nucleotide sequence ID" value="NZ_FQXD01000004.1"/>
</dbReference>